<name>A0ACA9MBI8_9GLOM</name>
<evidence type="ECO:0000313" key="1">
    <source>
        <dbReference type="EMBL" id="CAG8575295.1"/>
    </source>
</evidence>
<feature type="non-terminal residue" evidence="1">
    <location>
        <position position="1"/>
    </location>
</feature>
<comment type="caution">
    <text evidence="1">The sequence shown here is derived from an EMBL/GenBank/DDBJ whole genome shotgun (WGS) entry which is preliminary data.</text>
</comment>
<sequence length="146" mass="16162">GFPDQSPPPPQTTTNSRKRPRRTVSSLENELGALSAESGPEGGAAELSEGRFEDPPEERSEERQQLESTATTEDLYRVLSVGMDAVKNSIDKGKARIIELENKVEELTKQNQELLRKVQKLEIEKAENETKLTGIRNLVRSDTGAS</sequence>
<evidence type="ECO:0000313" key="2">
    <source>
        <dbReference type="Proteomes" id="UP000789920"/>
    </source>
</evidence>
<organism evidence="1 2">
    <name type="scientific">Racocetra persica</name>
    <dbReference type="NCBI Taxonomy" id="160502"/>
    <lineage>
        <taxon>Eukaryota</taxon>
        <taxon>Fungi</taxon>
        <taxon>Fungi incertae sedis</taxon>
        <taxon>Mucoromycota</taxon>
        <taxon>Glomeromycotina</taxon>
        <taxon>Glomeromycetes</taxon>
        <taxon>Diversisporales</taxon>
        <taxon>Gigasporaceae</taxon>
        <taxon>Racocetra</taxon>
    </lineage>
</organism>
<keyword evidence="2" id="KW-1185">Reference proteome</keyword>
<proteinExistence type="predicted"/>
<dbReference type="Proteomes" id="UP000789920">
    <property type="component" value="Unassembled WGS sequence"/>
</dbReference>
<dbReference type="EMBL" id="CAJVQC010007106">
    <property type="protein sequence ID" value="CAG8575295.1"/>
    <property type="molecule type" value="Genomic_DNA"/>
</dbReference>
<protein>
    <submittedName>
        <fullName evidence="1">1051_t:CDS:1</fullName>
    </submittedName>
</protein>
<accession>A0ACA9MBI8</accession>
<gene>
    <name evidence="1" type="ORF">RPERSI_LOCUS4919</name>
</gene>
<reference evidence="1" key="1">
    <citation type="submission" date="2021-06" db="EMBL/GenBank/DDBJ databases">
        <authorList>
            <person name="Kallberg Y."/>
            <person name="Tangrot J."/>
            <person name="Rosling A."/>
        </authorList>
    </citation>
    <scope>NUCLEOTIDE SEQUENCE</scope>
    <source>
        <strain evidence="1">MA461A</strain>
    </source>
</reference>